<keyword evidence="4" id="KW-0276">Fatty acid metabolism</keyword>
<feature type="domain" description="Acyl-ACP thioesterase-like C-terminal" evidence="9">
    <location>
        <begin position="152"/>
        <end position="214"/>
    </location>
</feature>
<comment type="caution">
    <text evidence="10">The sequence shown here is derived from an EMBL/GenBank/DDBJ whole genome shotgun (WGS) entry which is preliminary data.</text>
</comment>
<dbReference type="Pfam" id="PF20791">
    <property type="entry name" value="Acyl-ACP_TE_C"/>
    <property type="match status" value="1"/>
</dbReference>
<keyword evidence="3 10" id="KW-0378">Hydrolase</keyword>
<dbReference type="InterPro" id="IPR029069">
    <property type="entry name" value="HotDog_dom_sf"/>
</dbReference>
<evidence type="ECO:0000256" key="5">
    <source>
        <dbReference type="ARBA" id="ARBA00022946"/>
    </source>
</evidence>
<evidence type="ECO:0000313" key="10">
    <source>
        <dbReference type="EMBL" id="MBC5681831.1"/>
    </source>
</evidence>
<dbReference type="Proteomes" id="UP000628463">
    <property type="component" value="Unassembled WGS sequence"/>
</dbReference>
<keyword evidence="11" id="KW-1185">Reference proteome</keyword>
<reference evidence="10 11" key="1">
    <citation type="submission" date="2020-08" db="EMBL/GenBank/DDBJ databases">
        <title>Genome public.</title>
        <authorList>
            <person name="Liu C."/>
            <person name="Sun Q."/>
        </authorList>
    </citation>
    <scope>NUCLEOTIDE SEQUENCE [LARGE SCALE GENOMIC DNA]</scope>
    <source>
        <strain evidence="10 11">NSJ-43</strain>
    </source>
</reference>
<proteinExistence type="inferred from homology"/>
<protein>
    <submittedName>
        <fullName evidence="10">Oleoyl-ACP hydrolase</fullName>
    </submittedName>
</protein>
<evidence type="ECO:0000256" key="3">
    <source>
        <dbReference type="ARBA" id="ARBA00022801"/>
    </source>
</evidence>
<dbReference type="GO" id="GO:0016787">
    <property type="term" value="F:hydrolase activity"/>
    <property type="evidence" value="ECO:0007669"/>
    <property type="project" value="UniProtKB-KW"/>
</dbReference>
<keyword evidence="5" id="KW-0809">Transit peptide</keyword>
<name>A0ABR7G4X4_9FIRM</name>
<dbReference type="CDD" id="cd00586">
    <property type="entry name" value="4HBT"/>
    <property type="match status" value="1"/>
</dbReference>
<dbReference type="SUPFAM" id="SSF54637">
    <property type="entry name" value="Thioesterase/thiol ester dehydrase-isomerase"/>
    <property type="match status" value="2"/>
</dbReference>
<evidence type="ECO:0000256" key="6">
    <source>
        <dbReference type="ARBA" id="ARBA00023098"/>
    </source>
</evidence>
<evidence type="ECO:0000259" key="9">
    <source>
        <dbReference type="Pfam" id="PF20791"/>
    </source>
</evidence>
<keyword evidence="2" id="KW-0444">Lipid biosynthesis</keyword>
<keyword evidence="6" id="KW-0443">Lipid metabolism</keyword>
<dbReference type="Gene3D" id="3.10.129.10">
    <property type="entry name" value="Hotdog Thioesterase"/>
    <property type="match status" value="1"/>
</dbReference>
<dbReference type="RefSeq" id="WP_186837431.1">
    <property type="nucleotide sequence ID" value="NZ_JACOPD010000011.1"/>
</dbReference>
<evidence type="ECO:0000256" key="2">
    <source>
        <dbReference type="ARBA" id="ARBA00022516"/>
    </source>
</evidence>
<gene>
    <name evidence="10" type="ORF">H8S01_12805</name>
</gene>
<dbReference type="InterPro" id="IPR049427">
    <property type="entry name" value="Acyl-ACP_TE_C"/>
</dbReference>
<evidence type="ECO:0000256" key="7">
    <source>
        <dbReference type="ARBA" id="ARBA00023160"/>
    </source>
</evidence>
<dbReference type="InterPro" id="IPR002864">
    <property type="entry name" value="Acyl-ACP_thioesterase_NHD"/>
</dbReference>
<sequence>MVYKERYRIGIEDVAHNSQATNKALLSIMEDIACAHSANVGYGVLEVETKHRAWVLLDWKIKVIKRPVYGCIIDASTWSRKIDRLCAYRDFELKDEDGEILAIGSSRWILTDTERRRPVRLTEDIAALYESEDRAVFEDEISEPEYSKEMFENAEEMIYNIQRRDIDINMHMHNINYLDAAYEMLPEDVYNNENFNQVRIWYKREIRPQDEVKCRYLYEDNIHYIIMTVEGKIHSVIALS</sequence>
<evidence type="ECO:0000259" key="8">
    <source>
        <dbReference type="Pfam" id="PF01643"/>
    </source>
</evidence>
<comment type="similarity">
    <text evidence="1">Belongs to the acyl-ACP thioesterase family.</text>
</comment>
<dbReference type="PANTHER" id="PTHR31727:SF6">
    <property type="entry name" value="OLEOYL-ACYL CARRIER PROTEIN THIOESTERASE 1, CHLOROPLASTIC"/>
    <property type="match status" value="1"/>
</dbReference>
<evidence type="ECO:0000256" key="1">
    <source>
        <dbReference type="ARBA" id="ARBA00006500"/>
    </source>
</evidence>
<dbReference type="InterPro" id="IPR045023">
    <property type="entry name" value="FATA/B"/>
</dbReference>
<dbReference type="EMBL" id="JACOPD010000011">
    <property type="protein sequence ID" value="MBC5681831.1"/>
    <property type="molecule type" value="Genomic_DNA"/>
</dbReference>
<keyword evidence="7" id="KW-0275">Fatty acid biosynthesis</keyword>
<evidence type="ECO:0000256" key="4">
    <source>
        <dbReference type="ARBA" id="ARBA00022832"/>
    </source>
</evidence>
<organism evidence="10 11">
    <name type="scientific">Lachnospira hominis</name>
    <name type="common">ex Liu et al. 2021</name>
    <dbReference type="NCBI Taxonomy" id="2763051"/>
    <lineage>
        <taxon>Bacteria</taxon>
        <taxon>Bacillati</taxon>
        <taxon>Bacillota</taxon>
        <taxon>Clostridia</taxon>
        <taxon>Lachnospirales</taxon>
        <taxon>Lachnospiraceae</taxon>
        <taxon>Lachnospira</taxon>
    </lineage>
</organism>
<feature type="domain" description="Acyl-ACP thioesterase N-terminal hotdog" evidence="8">
    <location>
        <begin position="2"/>
        <end position="129"/>
    </location>
</feature>
<evidence type="ECO:0000313" key="11">
    <source>
        <dbReference type="Proteomes" id="UP000628463"/>
    </source>
</evidence>
<dbReference type="PANTHER" id="PTHR31727">
    <property type="entry name" value="OLEOYL-ACYL CARRIER PROTEIN THIOESTERASE 1, CHLOROPLASTIC"/>
    <property type="match status" value="1"/>
</dbReference>
<accession>A0ABR7G4X4</accession>
<dbReference type="Pfam" id="PF01643">
    <property type="entry name" value="Acyl-ACP_TE"/>
    <property type="match status" value="1"/>
</dbReference>